<keyword evidence="1" id="KW-0732">Signal</keyword>
<dbReference type="EMBL" id="CP111020">
    <property type="protein sequence ID" value="WAR14437.1"/>
    <property type="molecule type" value="Genomic_DNA"/>
</dbReference>
<dbReference type="InterPro" id="IPR037175">
    <property type="entry name" value="KFase_sf"/>
</dbReference>
<organism evidence="2 3">
    <name type="scientific">Mya arenaria</name>
    <name type="common">Soft-shell clam</name>
    <dbReference type="NCBI Taxonomy" id="6604"/>
    <lineage>
        <taxon>Eukaryota</taxon>
        <taxon>Metazoa</taxon>
        <taxon>Spiralia</taxon>
        <taxon>Lophotrochozoa</taxon>
        <taxon>Mollusca</taxon>
        <taxon>Bivalvia</taxon>
        <taxon>Autobranchia</taxon>
        <taxon>Heteroconchia</taxon>
        <taxon>Euheterodonta</taxon>
        <taxon>Imparidentia</taxon>
        <taxon>Neoheterodontei</taxon>
        <taxon>Myida</taxon>
        <taxon>Myoidea</taxon>
        <taxon>Myidae</taxon>
        <taxon>Mya</taxon>
    </lineage>
</organism>
<name>A0ABY7EWV4_MYAAR</name>
<feature type="signal peptide" evidence="1">
    <location>
        <begin position="1"/>
        <end position="21"/>
    </location>
</feature>
<evidence type="ECO:0000313" key="3">
    <source>
        <dbReference type="Proteomes" id="UP001164746"/>
    </source>
</evidence>
<feature type="chain" id="PRO_5046289757" evidence="1">
    <location>
        <begin position="22"/>
        <end position="202"/>
    </location>
</feature>
<protein>
    <submittedName>
        <fullName evidence="2">Uncharacterized protein</fullName>
    </submittedName>
</protein>
<dbReference type="Proteomes" id="UP001164746">
    <property type="component" value="Chromosome 9"/>
</dbReference>
<sequence>MMCIIWTLVLLVAIIPRPGGGTVVDLTHTYGPDVLYPPIGPGGTADMFNFTIMHRGYEPSLDACTEAPMLTRLRTTHRVARTCTKFPWNSLGRRSCANPASFYPFGTDAHSCDPGQNSNRNRCHEEFLPNGVILLEFVANLDRMPPVNSTIFLGPMKMRDGSGGPCRILAIYGEDIAGVSAGNAMSFSILLSTSALVLNLLL</sequence>
<gene>
    <name evidence="2" type="ORF">MAR_004542</name>
</gene>
<proteinExistence type="predicted"/>
<evidence type="ECO:0000313" key="2">
    <source>
        <dbReference type="EMBL" id="WAR14437.1"/>
    </source>
</evidence>
<keyword evidence="3" id="KW-1185">Reference proteome</keyword>
<evidence type="ECO:0000256" key="1">
    <source>
        <dbReference type="SAM" id="SignalP"/>
    </source>
</evidence>
<reference evidence="2" key="1">
    <citation type="submission" date="2022-11" db="EMBL/GenBank/DDBJ databases">
        <title>Centuries of genome instability and evolution in soft-shell clam transmissible cancer (bioRxiv).</title>
        <authorList>
            <person name="Hart S.F.M."/>
            <person name="Yonemitsu M.A."/>
            <person name="Giersch R.M."/>
            <person name="Beal B.F."/>
            <person name="Arriagada G."/>
            <person name="Davis B.W."/>
            <person name="Ostrander E.A."/>
            <person name="Goff S.P."/>
            <person name="Metzger M.J."/>
        </authorList>
    </citation>
    <scope>NUCLEOTIDE SEQUENCE</scope>
    <source>
        <strain evidence="2">MELC-2E11</strain>
        <tissue evidence="2">Siphon/mantle</tissue>
    </source>
</reference>
<dbReference type="Gene3D" id="3.50.30.50">
    <property type="entry name" value="Putative cyclase"/>
    <property type="match status" value="1"/>
</dbReference>
<accession>A0ABY7EWV4</accession>
<dbReference type="SUPFAM" id="SSF102198">
    <property type="entry name" value="Putative cyclase"/>
    <property type="match status" value="1"/>
</dbReference>